<proteinExistence type="predicted"/>
<dbReference type="Proteomes" id="UP000649617">
    <property type="component" value="Unassembled WGS sequence"/>
</dbReference>
<evidence type="ECO:0000313" key="1">
    <source>
        <dbReference type="EMBL" id="CAE7448637.1"/>
    </source>
</evidence>
<comment type="caution">
    <text evidence="1">The sequence shown here is derived from an EMBL/GenBank/DDBJ whole genome shotgun (WGS) entry which is preliminary data.</text>
</comment>
<keyword evidence="2" id="KW-1185">Reference proteome</keyword>
<sequence>MIDAQTLFRGPNPGELKGPYISQFLVKSYRYGNLEIDQKYVVEEDPNNMLTLAGWWRVQNGEVPTGIVTNGKAFASNGRVLGSMVHKDPLYQFYYAAALIAFQQGIGHDGMQLKYTTEWTTTGPPDVFAAVAHVALGALRTAWWQKWGLYMRIRPEVFAQRYELARIHPQIVSEVPGLAGLKANLEKADKL</sequence>
<gene>
    <name evidence="1" type="ORF">SPIL2461_LOCUS10968</name>
</gene>
<name>A0A812RQH5_SYMPI</name>
<dbReference type="InterPro" id="IPR036938">
    <property type="entry name" value="PAP2/HPO_sf"/>
</dbReference>
<evidence type="ECO:0000313" key="2">
    <source>
        <dbReference type="Proteomes" id="UP000649617"/>
    </source>
</evidence>
<dbReference type="AlphaFoldDB" id="A0A812RQH5"/>
<organism evidence="1 2">
    <name type="scientific">Symbiodinium pilosum</name>
    <name type="common">Dinoflagellate</name>
    <dbReference type="NCBI Taxonomy" id="2952"/>
    <lineage>
        <taxon>Eukaryota</taxon>
        <taxon>Sar</taxon>
        <taxon>Alveolata</taxon>
        <taxon>Dinophyceae</taxon>
        <taxon>Suessiales</taxon>
        <taxon>Symbiodiniaceae</taxon>
        <taxon>Symbiodinium</taxon>
    </lineage>
</organism>
<dbReference type="OrthoDB" id="4253at2759"/>
<dbReference type="SUPFAM" id="SSF48317">
    <property type="entry name" value="Acid phosphatase/Vanadium-dependent haloperoxidase"/>
    <property type="match status" value="1"/>
</dbReference>
<dbReference type="GO" id="GO:0004601">
    <property type="term" value="F:peroxidase activity"/>
    <property type="evidence" value="ECO:0007669"/>
    <property type="project" value="InterPro"/>
</dbReference>
<dbReference type="EMBL" id="CAJNIZ010021124">
    <property type="protein sequence ID" value="CAE7448637.1"/>
    <property type="molecule type" value="Genomic_DNA"/>
</dbReference>
<dbReference type="Gene3D" id="1.10.606.10">
    <property type="entry name" value="Vanadium-containing Chloroperoxidase, domain 2"/>
    <property type="match status" value="1"/>
</dbReference>
<accession>A0A812RQH5</accession>
<reference evidence="1" key="1">
    <citation type="submission" date="2021-02" db="EMBL/GenBank/DDBJ databases">
        <authorList>
            <person name="Dougan E. K."/>
            <person name="Rhodes N."/>
            <person name="Thang M."/>
            <person name="Chan C."/>
        </authorList>
    </citation>
    <scope>NUCLEOTIDE SEQUENCE</scope>
</reference>
<feature type="non-terminal residue" evidence="1">
    <location>
        <position position="191"/>
    </location>
</feature>
<protein>
    <submittedName>
        <fullName evidence="1">Uncharacterized protein</fullName>
    </submittedName>
</protein>
<dbReference type="InterPro" id="IPR016119">
    <property type="entry name" value="Br/Cl_peroxidase_C"/>
</dbReference>